<comment type="caution">
    <text evidence="1">The sequence shown here is derived from an EMBL/GenBank/DDBJ whole genome shotgun (WGS) entry which is preliminary data.</text>
</comment>
<sequence>MSGSHTGEYISKVFLSMLKHWDITHNRVVLVLRDSGANMIKGLRLAEIPDLSCSAHTLQLVRMLEQKRALNIYAGEHGKFTTPNADQWALVSNLTETLGPIEQVTFEMSKAEASISCIIPSIAVLKMVLQAEGPTTRGIKSLRETMFQSLEKRFLKMEKTKCLVLATPLDPRYKGQIFAMETLSKAKDWVIEEHAIVSEQCKTATTGVQEANLKRIRVEEEEEQPGPSGLLEQMYANILGAHGETPEENDEQQITEQLDQYLREPLIDRQTGLPLEWWKQNATRLYLLAPLARKFLCPPPSSVPSERIFSEIGIIYDRRGAGSQDSMQRICVSCITTCLFLNWEY</sequence>
<keyword evidence="2" id="KW-1185">Reference proteome</keyword>
<evidence type="ECO:0000313" key="2">
    <source>
        <dbReference type="Proteomes" id="UP001157502"/>
    </source>
</evidence>
<protein>
    <submittedName>
        <fullName evidence="1">Uncharacterized protein</fullName>
    </submittedName>
</protein>
<accession>A0ACC2HJC1</accession>
<proteinExistence type="predicted"/>
<reference evidence="1" key="1">
    <citation type="submission" date="2021-05" db="EMBL/GenBank/DDBJ databases">
        <authorList>
            <person name="Pan Q."/>
            <person name="Jouanno E."/>
            <person name="Zahm M."/>
            <person name="Klopp C."/>
            <person name="Cabau C."/>
            <person name="Louis A."/>
            <person name="Berthelot C."/>
            <person name="Parey E."/>
            <person name="Roest Crollius H."/>
            <person name="Montfort J."/>
            <person name="Robinson-Rechavi M."/>
            <person name="Bouchez O."/>
            <person name="Lampietro C."/>
            <person name="Lopez Roques C."/>
            <person name="Donnadieu C."/>
            <person name="Postlethwait J."/>
            <person name="Bobe J."/>
            <person name="Dillon D."/>
            <person name="Chandos A."/>
            <person name="von Hippel F."/>
            <person name="Guiguen Y."/>
        </authorList>
    </citation>
    <scope>NUCLEOTIDE SEQUENCE</scope>
    <source>
        <strain evidence="1">YG-Jan2019</strain>
    </source>
</reference>
<evidence type="ECO:0000313" key="1">
    <source>
        <dbReference type="EMBL" id="KAJ8016123.1"/>
    </source>
</evidence>
<dbReference type="EMBL" id="CM055728">
    <property type="protein sequence ID" value="KAJ8016123.1"/>
    <property type="molecule type" value="Genomic_DNA"/>
</dbReference>
<name>A0ACC2HJC1_DALPE</name>
<dbReference type="Proteomes" id="UP001157502">
    <property type="component" value="Chromosome 1"/>
</dbReference>
<gene>
    <name evidence="1" type="ORF">DPEC_G00003900</name>
</gene>
<organism evidence="1 2">
    <name type="scientific">Dallia pectoralis</name>
    <name type="common">Alaska blackfish</name>
    <dbReference type="NCBI Taxonomy" id="75939"/>
    <lineage>
        <taxon>Eukaryota</taxon>
        <taxon>Metazoa</taxon>
        <taxon>Chordata</taxon>
        <taxon>Craniata</taxon>
        <taxon>Vertebrata</taxon>
        <taxon>Euteleostomi</taxon>
        <taxon>Actinopterygii</taxon>
        <taxon>Neopterygii</taxon>
        <taxon>Teleostei</taxon>
        <taxon>Protacanthopterygii</taxon>
        <taxon>Esociformes</taxon>
        <taxon>Umbridae</taxon>
        <taxon>Dallia</taxon>
    </lineage>
</organism>